<sequence>MGTGRWHCYVMCGEWLCKGCGKWEFQVDQGRKSRIVPVFEGMNLLEMKETVSSEFGVYTQMTLSYWSPESLKFVTGVKTPPVMVTTEVGLDLFLKIAVKNDSMNLFVTFEEPKDNLNRISDERSGGTGWSDEIPTGGASIRLDDEDLLANVLLVEQRKDRKRGPIVSEADCTFGSDRLELSQGESSDEQGDDTPEDSIGGDDYVRPAGYDQDFWNNFLEEDLGGTDAVDVMCSGGESGVFIQDGVGLAGIQAGWSDPLVQAPAETRDLIDIDDEEFDIPPLFDDTEYETEPIPDLDREADDEVREMVEVVSC</sequence>
<organism evidence="2 3">
    <name type="scientific">Arabidopsis arenosa</name>
    <name type="common">Sand rock-cress</name>
    <name type="synonym">Cardaminopsis arenosa</name>
    <dbReference type="NCBI Taxonomy" id="38785"/>
    <lineage>
        <taxon>Eukaryota</taxon>
        <taxon>Viridiplantae</taxon>
        <taxon>Streptophyta</taxon>
        <taxon>Embryophyta</taxon>
        <taxon>Tracheophyta</taxon>
        <taxon>Spermatophyta</taxon>
        <taxon>Magnoliopsida</taxon>
        <taxon>eudicotyledons</taxon>
        <taxon>Gunneridae</taxon>
        <taxon>Pentapetalae</taxon>
        <taxon>rosids</taxon>
        <taxon>malvids</taxon>
        <taxon>Brassicales</taxon>
        <taxon>Brassicaceae</taxon>
        <taxon>Camelineae</taxon>
        <taxon>Arabidopsis</taxon>
    </lineage>
</organism>
<feature type="region of interest" description="Disordered" evidence="1">
    <location>
        <begin position="176"/>
        <end position="205"/>
    </location>
</feature>
<keyword evidence="3" id="KW-1185">Reference proteome</keyword>
<protein>
    <submittedName>
        <fullName evidence="2">Uncharacterized protein</fullName>
    </submittedName>
</protein>
<feature type="compositionally biased region" description="Acidic residues" evidence="1">
    <location>
        <begin position="185"/>
        <end position="199"/>
    </location>
</feature>
<evidence type="ECO:0000256" key="1">
    <source>
        <dbReference type="SAM" id="MobiDB-lite"/>
    </source>
</evidence>
<gene>
    <name evidence="2" type="ORF">AARE701A_LOCUS8404</name>
</gene>
<evidence type="ECO:0000313" key="2">
    <source>
        <dbReference type="EMBL" id="CAE5977861.1"/>
    </source>
</evidence>
<dbReference type="Proteomes" id="UP000682877">
    <property type="component" value="Chromosome 3"/>
</dbReference>
<evidence type="ECO:0000313" key="3">
    <source>
        <dbReference type="Proteomes" id="UP000682877"/>
    </source>
</evidence>
<dbReference type="AlphaFoldDB" id="A0A8S2A724"/>
<name>A0A8S2A724_ARAAE</name>
<reference evidence="2" key="1">
    <citation type="submission" date="2021-01" db="EMBL/GenBank/DDBJ databases">
        <authorList>
            <person name="Bezrukov I."/>
        </authorList>
    </citation>
    <scope>NUCLEOTIDE SEQUENCE</scope>
</reference>
<dbReference type="EMBL" id="LR999453">
    <property type="protein sequence ID" value="CAE5977861.1"/>
    <property type="molecule type" value="Genomic_DNA"/>
</dbReference>
<accession>A0A8S2A724</accession>
<proteinExistence type="predicted"/>